<organism evidence="1">
    <name type="scientific">uncultured Caudovirales phage</name>
    <dbReference type="NCBI Taxonomy" id="2100421"/>
    <lineage>
        <taxon>Viruses</taxon>
        <taxon>Duplodnaviria</taxon>
        <taxon>Heunggongvirae</taxon>
        <taxon>Uroviricota</taxon>
        <taxon>Caudoviricetes</taxon>
        <taxon>Peduoviridae</taxon>
        <taxon>Maltschvirus</taxon>
        <taxon>Maltschvirus maltsch</taxon>
    </lineage>
</organism>
<reference evidence="1" key="1">
    <citation type="submission" date="2020-05" db="EMBL/GenBank/DDBJ databases">
        <authorList>
            <person name="Chiriac C."/>
            <person name="Salcher M."/>
            <person name="Ghai R."/>
            <person name="Kavagutti S V."/>
        </authorList>
    </citation>
    <scope>NUCLEOTIDE SEQUENCE</scope>
</reference>
<sequence length="108" mass="11987">MSEDEAALKRLWASVIIQALVDATVEPKTPIAALHKRQARAWLTVEYGTTAQNFDEVCLAADIEPSRVRNFVKTYEGPPLTLHILSRMRDNFLKGNAGANNHGHDTDS</sequence>
<dbReference type="EMBL" id="LR798334">
    <property type="protein sequence ID" value="CAB5224359.1"/>
    <property type="molecule type" value="Genomic_DNA"/>
</dbReference>
<proteinExistence type="predicted"/>
<protein>
    <submittedName>
        <fullName evidence="1">Uncharacterized protein</fullName>
    </submittedName>
</protein>
<name>A0A6J7X4V3_9CAUD</name>
<gene>
    <name evidence="1" type="ORF">UFOVP735_60</name>
</gene>
<evidence type="ECO:0000313" key="1">
    <source>
        <dbReference type="EMBL" id="CAB5224359.1"/>
    </source>
</evidence>
<accession>A0A6J7X4V3</accession>